<dbReference type="Proteomes" id="UP000659223">
    <property type="component" value="Unassembled WGS sequence"/>
</dbReference>
<dbReference type="InterPro" id="IPR011051">
    <property type="entry name" value="RmlC_Cupin_sf"/>
</dbReference>
<dbReference type="InterPro" id="IPR050807">
    <property type="entry name" value="TransReg_Diox_bact_type"/>
</dbReference>
<dbReference type="Gene3D" id="1.10.260.40">
    <property type="entry name" value="lambda repressor-like DNA-binding domains"/>
    <property type="match status" value="1"/>
</dbReference>
<protein>
    <submittedName>
        <fullName evidence="4">XRE family transcriptional regulator</fullName>
    </submittedName>
</protein>
<dbReference type="Pfam" id="PF07883">
    <property type="entry name" value="Cupin_2"/>
    <property type="match status" value="1"/>
</dbReference>
<dbReference type="Pfam" id="PF01381">
    <property type="entry name" value="HTH_3"/>
    <property type="match status" value="1"/>
</dbReference>
<sequence length="218" mass="22699">MTGMSGNTEAAADAGRPGDAPGNKPGDESGGDRSVMEAVAARVRALRKDRGWSLDALAARARVSKGMLVALENARSNPNLATLVRLCDAFGVPLTELLQQPAAPLLQPAAPDGQPVLWTGPDGGRGLLVTGAAPPVGAELWHWRLAPGEEHHSEAHVLGTVELIHVLRGTLAVTAGGQEVVLPQGYGLRMAGDRPHSYANRTESEVEYSGVVLVPPHG</sequence>
<keyword evidence="1" id="KW-0238">DNA-binding</keyword>
<evidence type="ECO:0000313" key="4">
    <source>
        <dbReference type="EMBL" id="GGX93178.1"/>
    </source>
</evidence>
<dbReference type="SUPFAM" id="SSF47413">
    <property type="entry name" value="lambda repressor-like DNA-binding domains"/>
    <property type="match status" value="1"/>
</dbReference>
<dbReference type="SMART" id="SM00530">
    <property type="entry name" value="HTH_XRE"/>
    <property type="match status" value="1"/>
</dbReference>
<dbReference type="PROSITE" id="PS50943">
    <property type="entry name" value="HTH_CROC1"/>
    <property type="match status" value="1"/>
</dbReference>
<dbReference type="SUPFAM" id="SSF51182">
    <property type="entry name" value="RmlC-like cupins"/>
    <property type="match status" value="1"/>
</dbReference>
<dbReference type="InterPro" id="IPR010982">
    <property type="entry name" value="Lambda_DNA-bd_dom_sf"/>
</dbReference>
<comment type="caution">
    <text evidence="4">The sequence shown here is derived from an EMBL/GenBank/DDBJ whole genome shotgun (WGS) entry which is preliminary data.</text>
</comment>
<dbReference type="InterPro" id="IPR013096">
    <property type="entry name" value="Cupin_2"/>
</dbReference>
<dbReference type="InterPro" id="IPR001387">
    <property type="entry name" value="Cro/C1-type_HTH"/>
</dbReference>
<feature type="compositionally biased region" description="Low complexity" evidence="2">
    <location>
        <begin position="10"/>
        <end position="22"/>
    </location>
</feature>
<evidence type="ECO:0000313" key="5">
    <source>
        <dbReference type="Proteomes" id="UP000659223"/>
    </source>
</evidence>
<reference evidence="5" key="1">
    <citation type="journal article" date="2019" name="Int. J. Syst. Evol. Microbiol.">
        <title>The Global Catalogue of Microorganisms (GCM) 10K type strain sequencing project: providing services to taxonomists for standard genome sequencing and annotation.</title>
        <authorList>
            <consortium name="The Broad Institute Genomics Platform"/>
            <consortium name="The Broad Institute Genome Sequencing Center for Infectious Disease"/>
            <person name="Wu L."/>
            <person name="Ma J."/>
        </authorList>
    </citation>
    <scope>NUCLEOTIDE SEQUENCE [LARGE SCALE GENOMIC DNA]</scope>
    <source>
        <strain evidence="5">JCM 4586</strain>
    </source>
</reference>
<dbReference type="EMBL" id="BMUT01000009">
    <property type="protein sequence ID" value="GGX93178.1"/>
    <property type="molecule type" value="Genomic_DNA"/>
</dbReference>
<keyword evidence="5" id="KW-1185">Reference proteome</keyword>
<evidence type="ECO:0000256" key="2">
    <source>
        <dbReference type="SAM" id="MobiDB-lite"/>
    </source>
</evidence>
<gene>
    <name evidence="4" type="ORF">GCM10010324_43880</name>
</gene>
<dbReference type="PANTHER" id="PTHR46797">
    <property type="entry name" value="HTH-TYPE TRANSCRIPTIONAL REGULATOR"/>
    <property type="match status" value="1"/>
</dbReference>
<evidence type="ECO:0000259" key="3">
    <source>
        <dbReference type="PROSITE" id="PS50943"/>
    </source>
</evidence>
<accession>A0ABQ2YTI5</accession>
<organism evidence="4 5">
    <name type="scientific">Streptomyces hiroshimensis</name>
    <dbReference type="NCBI Taxonomy" id="66424"/>
    <lineage>
        <taxon>Bacteria</taxon>
        <taxon>Bacillati</taxon>
        <taxon>Actinomycetota</taxon>
        <taxon>Actinomycetes</taxon>
        <taxon>Kitasatosporales</taxon>
        <taxon>Streptomycetaceae</taxon>
        <taxon>Streptomyces</taxon>
    </lineage>
</organism>
<name>A0ABQ2YTI5_9ACTN</name>
<dbReference type="PANTHER" id="PTHR46797:SF1">
    <property type="entry name" value="METHYLPHOSPHONATE SYNTHASE"/>
    <property type="match status" value="1"/>
</dbReference>
<feature type="region of interest" description="Disordered" evidence="2">
    <location>
        <begin position="1"/>
        <end position="34"/>
    </location>
</feature>
<dbReference type="CDD" id="cd00093">
    <property type="entry name" value="HTH_XRE"/>
    <property type="match status" value="1"/>
</dbReference>
<dbReference type="CDD" id="cd02209">
    <property type="entry name" value="cupin_XRE_C"/>
    <property type="match status" value="1"/>
</dbReference>
<dbReference type="InterPro" id="IPR014710">
    <property type="entry name" value="RmlC-like_jellyroll"/>
</dbReference>
<dbReference type="Gene3D" id="2.60.120.10">
    <property type="entry name" value="Jelly Rolls"/>
    <property type="match status" value="1"/>
</dbReference>
<feature type="compositionally biased region" description="Basic and acidic residues" evidence="2">
    <location>
        <begin position="25"/>
        <end position="34"/>
    </location>
</feature>
<feature type="domain" description="HTH cro/C1-type" evidence="3">
    <location>
        <begin position="43"/>
        <end position="97"/>
    </location>
</feature>
<evidence type="ECO:0000256" key="1">
    <source>
        <dbReference type="ARBA" id="ARBA00023125"/>
    </source>
</evidence>
<proteinExistence type="predicted"/>